<keyword evidence="1" id="KW-0378">Hydrolase</keyword>
<dbReference type="EMBL" id="JAGMWN010000016">
    <property type="protein sequence ID" value="MBP5859127.1"/>
    <property type="molecule type" value="Genomic_DNA"/>
</dbReference>
<gene>
    <name evidence="1" type="ORF">KAJ83_19060</name>
</gene>
<dbReference type="Proteomes" id="UP000672602">
    <property type="component" value="Unassembled WGS sequence"/>
</dbReference>
<dbReference type="Gene3D" id="2.40.160.20">
    <property type="match status" value="1"/>
</dbReference>
<comment type="caution">
    <text evidence="1">The sequence shown here is derived from an EMBL/GenBank/DDBJ whole genome shotgun (WGS) entry which is preliminary data.</text>
</comment>
<dbReference type="InterPro" id="IPR018550">
    <property type="entry name" value="Lipid-A_deacylase-rel"/>
</dbReference>
<dbReference type="AlphaFoldDB" id="A0A8J7S2G1"/>
<proteinExistence type="predicted"/>
<accession>A0A8J7S2G1</accession>
<evidence type="ECO:0000313" key="1">
    <source>
        <dbReference type="EMBL" id="MBP5859127.1"/>
    </source>
</evidence>
<evidence type="ECO:0000313" key="2">
    <source>
        <dbReference type="Proteomes" id="UP000672602"/>
    </source>
</evidence>
<dbReference type="Pfam" id="PF09411">
    <property type="entry name" value="PagL"/>
    <property type="match status" value="1"/>
</dbReference>
<name>A0A8J7S2G1_9PROT</name>
<keyword evidence="2" id="KW-1185">Reference proteome</keyword>
<organism evidence="1 2">
    <name type="scientific">Marivibrio halodurans</name>
    <dbReference type="NCBI Taxonomy" id="2039722"/>
    <lineage>
        <taxon>Bacteria</taxon>
        <taxon>Pseudomonadati</taxon>
        <taxon>Pseudomonadota</taxon>
        <taxon>Alphaproteobacteria</taxon>
        <taxon>Rhodospirillales</taxon>
        <taxon>Rhodospirillaceae</taxon>
        <taxon>Marivibrio</taxon>
    </lineage>
</organism>
<reference evidence="1" key="1">
    <citation type="submission" date="2021-04" db="EMBL/GenBank/DDBJ databases">
        <authorList>
            <person name="Zhang D.-C."/>
        </authorList>
    </citation>
    <scope>NUCLEOTIDE SEQUENCE</scope>
    <source>
        <strain evidence="1">CGMCC 1.15697</strain>
    </source>
</reference>
<dbReference type="GO" id="GO:0016787">
    <property type="term" value="F:hydrolase activity"/>
    <property type="evidence" value="ECO:0007669"/>
    <property type="project" value="UniProtKB-KW"/>
</dbReference>
<protein>
    <submittedName>
        <fullName evidence="1">Acyloxyacyl hydrolase</fullName>
    </submittedName>
</protein>
<sequence length="156" mass="17367">MTFTPSPAQAQSQDDPGFLRVGAGYYDINDDQDAGEFHVEYISGQKLWIFNPFIGIMGTTDAAVYGYGGIRLDIFLGRRFVFTPAFAAGLYSDGDGKDLGHTVEFRSALELAYRFDDRSRLGISLYHLSNASLDENNPGTEVVTVHYSYPLTRIFE</sequence>